<comment type="caution">
    <text evidence="3">The sequence shown here is derived from an EMBL/GenBank/DDBJ whole genome shotgun (WGS) entry which is preliminary data.</text>
</comment>
<evidence type="ECO:0000313" key="3">
    <source>
        <dbReference type="EMBL" id="GAH95749.1"/>
    </source>
</evidence>
<feature type="region of interest" description="Disordered" evidence="1">
    <location>
        <begin position="1"/>
        <end position="22"/>
    </location>
</feature>
<sequence length="77" mass="7746">TSVPSNITSTSATVGGNVTSEGGATVTERGICWSTSENPETTGTKLQIGSGTGTFSTSLTGLSACTTYYIKAYAINS</sequence>
<organism evidence="3">
    <name type="scientific">marine sediment metagenome</name>
    <dbReference type="NCBI Taxonomy" id="412755"/>
    <lineage>
        <taxon>unclassified sequences</taxon>
        <taxon>metagenomes</taxon>
        <taxon>ecological metagenomes</taxon>
    </lineage>
</organism>
<feature type="non-terminal residue" evidence="3">
    <location>
        <position position="1"/>
    </location>
</feature>
<dbReference type="InterPro" id="IPR013783">
    <property type="entry name" value="Ig-like_fold"/>
</dbReference>
<feature type="non-terminal residue" evidence="3">
    <location>
        <position position="77"/>
    </location>
</feature>
<dbReference type="Gene3D" id="2.60.40.10">
    <property type="entry name" value="Immunoglobulins"/>
    <property type="match status" value="1"/>
</dbReference>
<proteinExistence type="predicted"/>
<evidence type="ECO:0000256" key="1">
    <source>
        <dbReference type="SAM" id="MobiDB-lite"/>
    </source>
</evidence>
<dbReference type="InterPro" id="IPR003961">
    <property type="entry name" value="FN3_dom"/>
</dbReference>
<dbReference type="PROSITE" id="PS50853">
    <property type="entry name" value="FN3"/>
    <property type="match status" value="1"/>
</dbReference>
<accession>X1KZX5</accession>
<reference evidence="3" key="1">
    <citation type="journal article" date="2014" name="Front. Microbiol.">
        <title>High frequency of phylogenetically diverse reductive dehalogenase-homologous genes in deep subseafloor sedimentary metagenomes.</title>
        <authorList>
            <person name="Kawai M."/>
            <person name="Futagami T."/>
            <person name="Toyoda A."/>
            <person name="Takaki Y."/>
            <person name="Nishi S."/>
            <person name="Hori S."/>
            <person name="Arai W."/>
            <person name="Tsubouchi T."/>
            <person name="Morono Y."/>
            <person name="Uchiyama I."/>
            <person name="Ito T."/>
            <person name="Fujiyama A."/>
            <person name="Inagaki F."/>
            <person name="Takami H."/>
        </authorList>
    </citation>
    <scope>NUCLEOTIDE SEQUENCE</scope>
    <source>
        <strain evidence="3">Expedition CK06-06</strain>
    </source>
</reference>
<dbReference type="AlphaFoldDB" id="X1KZX5"/>
<name>X1KZX5_9ZZZZ</name>
<gene>
    <name evidence="3" type="ORF">S03H2_71934</name>
</gene>
<feature type="domain" description="Fibronectin type-III" evidence="2">
    <location>
        <begin position="1"/>
        <end position="77"/>
    </location>
</feature>
<evidence type="ECO:0000259" key="2">
    <source>
        <dbReference type="PROSITE" id="PS50853"/>
    </source>
</evidence>
<dbReference type="EMBL" id="BARU01048370">
    <property type="protein sequence ID" value="GAH95749.1"/>
    <property type="molecule type" value="Genomic_DNA"/>
</dbReference>
<protein>
    <recommendedName>
        <fullName evidence="2">Fibronectin type-III domain-containing protein</fullName>
    </recommendedName>
</protein>